<accession>A0A5C6N1Z4</accession>
<evidence type="ECO:0000313" key="2">
    <source>
        <dbReference type="EMBL" id="TWW61125.1"/>
    </source>
</evidence>
<protein>
    <submittedName>
        <fullName evidence="2">Uncharacterized protein</fullName>
    </submittedName>
</protein>
<keyword evidence="3" id="KW-1185">Reference proteome</keyword>
<dbReference type="Proteomes" id="UP000324091">
    <property type="component" value="Chromosome 5"/>
</dbReference>
<sequence>MLALMEFTEETEISTRRKECEALEAEVKRKNQTCQTLENELQDFLEEKNHLNLKLFSSSSHKASEYAKVRGKHVIY</sequence>
<keyword evidence="1" id="KW-0175">Coiled coil</keyword>
<reference evidence="2 3" key="1">
    <citation type="submission" date="2019-04" db="EMBL/GenBank/DDBJ databases">
        <title>Chromosome genome assembly for Takifugu flavidus.</title>
        <authorList>
            <person name="Xiao S."/>
        </authorList>
    </citation>
    <scope>NUCLEOTIDE SEQUENCE [LARGE SCALE GENOMIC DNA]</scope>
    <source>
        <strain evidence="2">HTHZ2018</strain>
        <tissue evidence="2">Muscle</tissue>
    </source>
</reference>
<dbReference type="AlphaFoldDB" id="A0A5C6N1Z4"/>
<comment type="caution">
    <text evidence="2">The sequence shown here is derived from an EMBL/GenBank/DDBJ whole genome shotgun (WGS) entry which is preliminary data.</text>
</comment>
<name>A0A5C6N1Z4_9TELE</name>
<dbReference type="EMBL" id="RHFK02000018">
    <property type="protein sequence ID" value="TWW61125.1"/>
    <property type="molecule type" value="Genomic_DNA"/>
</dbReference>
<proteinExistence type="predicted"/>
<dbReference type="SUPFAM" id="SSF90257">
    <property type="entry name" value="Myosin rod fragments"/>
    <property type="match status" value="1"/>
</dbReference>
<evidence type="ECO:0000313" key="3">
    <source>
        <dbReference type="Proteomes" id="UP000324091"/>
    </source>
</evidence>
<feature type="coiled-coil region" evidence="1">
    <location>
        <begin position="13"/>
        <end position="54"/>
    </location>
</feature>
<gene>
    <name evidence="2" type="ORF">D4764_05G0012150</name>
</gene>
<evidence type="ECO:0000256" key="1">
    <source>
        <dbReference type="SAM" id="Coils"/>
    </source>
</evidence>
<organism evidence="2 3">
    <name type="scientific">Takifugu flavidus</name>
    <name type="common">sansaifugu</name>
    <dbReference type="NCBI Taxonomy" id="433684"/>
    <lineage>
        <taxon>Eukaryota</taxon>
        <taxon>Metazoa</taxon>
        <taxon>Chordata</taxon>
        <taxon>Craniata</taxon>
        <taxon>Vertebrata</taxon>
        <taxon>Euteleostomi</taxon>
        <taxon>Actinopterygii</taxon>
        <taxon>Neopterygii</taxon>
        <taxon>Teleostei</taxon>
        <taxon>Neoteleostei</taxon>
        <taxon>Acanthomorphata</taxon>
        <taxon>Eupercaria</taxon>
        <taxon>Tetraodontiformes</taxon>
        <taxon>Tetradontoidea</taxon>
        <taxon>Tetraodontidae</taxon>
        <taxon>Takifugu</taxon>
    </lineage>
</organism>